<dbReference type="InterPro" id="IPR005127">
    <property type="entry name" value="Giardia_VSP"/>
</dbReference>
<dbReference type="InterPro" id="IPR009030">
    <property type="entry name" value="Growth_fac_rcpt_cys_sf"/>
</dbReference>
<dbReference type="AlphaFoldDB" id="V6TJU1"/>
<evidence type="ECO:0000313" key="3">
    <source>
        <dbReference type="EMBL" id="ESU39036.1"/>
    </source>
</evidence>
<dbReference type="VEuPathDB" id="GiardiaDB:GL50803_00137697"/>
<comment type="caution">
    <text evidence="3">The sequence shown here is derived from an EMBL/GenBank/DDBJ whole genome shotgun (WGS) entry which is preliminary data.</text>
</comment>
<accession>V6TJU1</accession>
<evidence type="ECO:0000256" key="1">
    <source>
        <dbReference type="SAM" id="Phobius"/>
    </source>
</evidence>
<dbReference type="SUPFAM" id="SSF57184">
    <property type="entry name" value="Growth factor receptor domain"/>
    <property type="match status" value="2"/>
</dbReference>
<feature type="transmembrane region" description="Helical" evidence="1">
    <location>
        <begin position="534"/>
        <end position="558"/>
    </location>
</feature>
<dbReference type="SMART" id="SM00261">
    <property type="entry name" value="FU"/>
    <property type="match status" value="4"/>
</dbReference>
<reference evidence="3 4" key="2">
    <citation type="journal article" date="2013" name="Genome Biol. Evol.">
        <title>Genome sequencing of Giardia lamblia genotypes A2 and B isolates (DH and GS) and comparative analysis with the genomes of genotypes A1 and E (WB and Pig).</title>
        <authorList>
            <person name="Adam R.D."/>
            <person name="Dahlstrom E.W."/>
            <person name="Martens C.A."/>
            <person name="Bruno D.P."/>
            <person name="Barbian K.D."/>
            <person name="Ricklefs S.M."/>
            <person name="Hernandez M.M."/>
            <person name="Narla N.P."/>
            <person name="Patel R.B."/>
            <person name="Porcella S.F."/>
            <person name="Nash T.E."/>
        </authorList>
    </citation>
    <scope>NUCLEOTIDE SEQUENCE [LARGE SCALE GENOMIC DNA]</scope>
    <source>
        <strain evidence="3 4">DH</strain>
    </source>
</reference>
<dbReference type="Proteomes" id="UP000018320">
    <property type="component" value="Unassembled WGS sequence"/>
</dbReference>
<organism evidence="3 4">
    <name type="scientific">Giardia intestinalis</name>
    <name type="common">Giardia lamblia</name>
    <dbReference type="NCBI Taxonomy" id="5741"/>
    <lineage>
        <taxon>Eukaryota</taxon>
        <taxon>Metamonada</taxon>
        <taxon>Diplomonadida</taxon>
        <taxon>Hexamitidae</taxon>
        <taxon>Giardiinae</taxon>
        <taxon>Giardia</taxon>
    </lineage>
</organism>
<keyword evidence="1" id="KW-1133">Transmembrane helix</keyword>
<dbReference type="CDD" id="cd00064">
    <property type="entry name" value="FU"/>
    <property type="match status" value="1"/>
</dbReference>
<feature type="domain" description="EGF-like" evidence="2">
    <location>
        <begin position="303"/>
        <end position="339"/>
    </location>
</feature>
<dbReference type="InterPro" id="IPR000742">
    <property type="entry name" value="EGF"/>
</dbReference>
<feature type="domain" description="EGF-like" evidence="2">
    <location>
        <begin position="55"/>
        <end position="100"/>
    </location>
</feature>
<dbReference type="EMBL" id="AHGT01000007">
    <property type="protein sequence ID" value="ESU39036.1"/>
    <property type="molecule type" value="Genomic_DNA"/>
</dbReference>
<gene>
    <name evidence="3" type="ORF">DHA2_152392</name>
</gene>
<sequence>MLDLCLRMLVSCARRPKRIFSAWQGTLLYQCSMASVAVRLLRKGIGTHLDSECILCHDATGADGYTEVANCAICTAPGNAGAAICTECRGGYFLHMGNCHRREPGTGMQAPDPVLCPEAVSGPGNCKPGKCFGIGDEELSYCSQCADATEVPLNGACDNSEETQACTRKQDGVCTQCAKKTFMYKGGCYSTVGVPGVKMCKEATDGVCTSPAPGYFVLPADDRDASRQSVVSCGDGEGASGRTKLYKGVEGCAECTLSVPATTATCNRCTTKNLSPLKDACLTDCPAGTYLDSTGDNGNTCRLCHKSCASCSNNAETSCTACYPEYVLNRTSGDAGKCIPECTGDFMAHCAAGQCDGVVGGSKYCSRCKAGFAPVDGVCVSTTSRAPTGCTPGTDGTCTACTDTYFLQSGGCYQSTKYPGNTLCSNAAGGKCTQCTNGQTADVSSGSCPACDPTCKTCTAKEDPNACSACFSGYYKSGTKCVACDKDDGSIKGVPNCLSCKEPASSSGAVTCYVKTNGTNNGGSTNKSGLSTGAIAGISVAVVAVVGGLVGFLCWWFVCRGKA</sequence>
<dbReference type="InterPro" id="IPR052798">
    <property type="entry name" value="Giardia_VSA"/>
</dbReference>
<feature type="domain" description="EGF-like" evidence="2">
    <location>
        <begin position="450"/>
        <end position="482"/>
    </location>
</feature>
<keyword evidence="1" id="KW-0812">Transmembrane</keyword>
<dbReference type="SMART" id="SM00181">
    <property type="entry name" value="EGF"/>
    <property type="match status" value="5"/>
</dbReference>
<dbReference type="PANTHER" id="PTHR23275:SF100">
    <property type="entry name" value="EGF-LIKE DOMAIN-CONTAINING PROTEIN"/>
    <property type="match status" value="1"/>
</dbReference>
<dbReference type="VEuPathDB" id="GiardiaDB:GL50581_2720"/>
<dbReference type="Gene3D" id="2.10.220.10">
    <property type="entry name" value="Hormone Receptor, Insulin-like Growth Factor Receptor 1, Chain A, domain 2"/>
    <property type="match status" value="1"/>
</dbReference>
<feature type="domain" description="EGF-like" evidence="2">
    <location>
        <begin position="254"/>
        <end position="302"/>
    </location>
</feature>
<dbReference type="InterPro" id="IPR006212">
    <property type="entry name" value="Furin_repeat"/>
</dbReference>
<evidence type="ECO:0000313" key="4">
    <source>
        <dbReference type="Proteomes" id="UP000018320"/>
    </source>
</evidence>
<dbReference type="PANTHER" id="PTHR23275">
    <property type="entry name" value="CABRIOLET.-RELATED"/>
    <property type="match status" value="1"/>
</dbReference>
<feature type="domain" description="EGF-like" evidence="2">
    <location>
        <begin position="341"/>
        <end position="380"/>
    </location>
</feature>
<dbReference type="VEuPathDB" id="GiardiaDB:DHA2_152392"/>
<proteinExistence type="predicted"/>
<name>V6TJU1_GIAIN</name>
<evidence type="ECO:0000259" key="2">
    <source>
        <dbReference type="SMART" id="SM00181"/>
    </source>
</evidence>
<dbReference type="Pfam" id="PF03302">
    <property type="entry name" value="VSP"/>
    <property type="match status" value="2"/>
</dbReference>
<keyword evidence="1" id="KW-0472">Membrane</keyword>
<protein>
    <submittedName>
        <fullName evidence="3">Variant-specific surface protein</fullName>
    </submittedName>
</protein>
<reference evidence="4" key="1">
    <citation type="submission" date="2012-02" db="EMBL/GenBank/DDBJ databases">
        <title>Genome sequencing of Giardia lamblia Genotypes A2 and B isolates (DH and GS) and comparative analysis with the genomes of Genotypes A1 and E (WB and Pig).</title>
        <authorList>
            <person name="Adam R."/>
            <person name="Dahlstrom E."/>
            <person name="Martens C."/>
            <person name="Bruno D."/>
            <person name="Barbian K."/>
            <person name="Porcella S.F."/>
            <person name="Nash T."/>
        </authorList>
    </citation>
    <scope>NUCLEOTIDE SEQUENCE</scope>
    <source>
        <strain evidence="4">DH</strain>
    </source>
</reference>